<feature type="signal peptide" evidence="1">
    <location>
        <begin position="1"/>
        <end position="21"/>
    </location>
</feature>
<sequence>MNTFVMATVAVAMALLSTTSASVIAAPLTLPAAFGYAHAVPQNIPPFASRVDISSRVRAAPFVAAAAAPIVAAAPALPYAAAPALPYAAAPGFPYINGPFLRR</sequence>
<dbReference type="OrthoDB" id="7701431at2759"/>
<name>A0A232EST9_9HYME</name>
<dbReference type="EMBL" id="NNAY01002379">
    <property type="protein sequence ID" value="OXU21412.1"/>
    <property type="molecule type" value="Genomic_DNA"/>
</dbReference>
<organism evidence="2 3">
    <name type="scientific">Trichomalopsis sarcophagae</name>
    <dbReference type="NCBI Taxonomy" id="543379"/>
    <lineage>
        <taxon>Eukaryota</taxon>
        <taxon>Metazoa</taxon>
        <taxon>Ecdysozoa</taxon>
        <taxon>Arthropoda</taxon>
        <taxon>Hexapoda</taxon>
        <taxon>Insecta</taxon>
        <taxon>Pterygota</taxon>
        <taxon>Neoptera</taxon>
        <taxon>Endopterygota</taxon>
        <taxon>Hymenoptera</taxon>
        <taxon>Apocrita</taxon>
        <taxon>Proctotrupomorpha</taxon>
        <taxon>Chalcidoidea</taxon>
        <taxon>Pteromalidae</taxon>
        <taxon>Pteromalinae</taxon>
        <taxon>Trichomalopsis</taxon>
    </lineage>
</organism>
<keyword evidence="1" id="KW-0732">Signal</keyword>
<evidence type="ECO:0000313" key="3">
    <source>
        <dbReference type="Proteomes" id="UP000215335"/>
    </source>
</evidence>
<reference evidence="2 3" key="1">
    <citation type="journal article" date="2017" name="Curr. Biol.">
        <title>The Evolution of Venom by Co-option of Single-Copy Genes.</title>
        <authorList>
            <person name="Martinson E.O."/>
            <person name="Mrinalini"/>
            <person name="Kelkar Y.D."/>
            <person name="Chang C.H."/>
            <person name="Werren J.H."/>
        </authorList>
    </citation>
    <scope>NUCLEOTIDE SEQUENCE [LARGE SCALE GENOMIC DNA]</scope>
    <source>
        <strain evidence="2 3">Alberta</strain>
        <tissue evidence="2">Whole body</tissue>
    </source>
</reference>
<keyword evidence="3" id="KW-1185">Reference proteome</keyword>
<dbReference type="Proteomes" id="UP000215335">
    <property type="component" value="Unassembled WGS sequence"/>
</dbReference>
<accession>A0A232EST9</accession>
<gene>
    <name evidence="2" type="ORF">TSAR_015383</name>
</gene>
<feature type="chain" id="PRO_5011991516" evidence="1">
    <location>
        <begin position="22"/>
        <end position="103"/>
    </location>
</feature>
<dbReference type="AlphaFoldDB" id="A0A232EST9"/>
<protein>
    <submittedName>
        <fullName evidence="2">Uncharacterized protein</fullName>
    </submittedName>
</protein>
<evidence type="ECO:0000313" key="2">
    <source>
        <dbReference type="EMBL" id="OXU21412.1"/>
    </source>
</evidence>
<comment type="caution">
    <text evidence="2">The sequence shown here is derived from an EMBL/GenBank/DDBJ whole genome shotgun (WGS) entry which is preliminary data.</text>
</comment>
<proteinExistence type="predicted"/>
<evidence type="ECO:0000256" key="1">
    <source>
        <dbReference type="SAM" id="SignalP"/>
    </source>
</evidence>